<organism evidence="1 2">
    <name type="scientific">Prunus dulcis</name>
    <name type="common">Almond</name>
    <name type="synonym">Amygdalus dulcis</name>
    <dbReference type="NCBI Taxonomy" id="3755"/>
    <lineage>
        <taxon>Eukaryota</taxon>
        <taxon>Viridiplantae</taxon>
        <taxon>Streptophyta</taxon>
        <taxon>Embryophyta</taxon>
        <taxon>Tracheophyta</taxon>
        <taxon>Spermatophyta</taxon>
        <taxon>Magnoliopsida</taxon>
        <taxon>eudicotyledons</taxon>
        <taxon>Gunneridae</taxon>
        <taxon>Pentapetalae</taxon>
        <taxon>rosids</taxon>
        <taxon>fabids</taxon>
        <taxon>Rosales</taxon>
        <taxon>Rosaceae</taxon>
        <taxon>Amygdaloideae</taxon>
        <taxon>Amygdaleae</taxon>
        <taxon>Prunus</taxon>
    </lineage>
</organism>
<sequence>MLPLRPFGLGFRCHSLSPRCVGVSGGCLGMVFSVDLFLLLCRQFSSQRQSQCNLFCWAQRSQWRWFPLQPLCRKFQDVLDVGQGACIDHKAMETNLVGLPSLLEVSDGTFVGLVSDKHSYFDDLLFEVCHAKRPILVPSALSVRGLE</sequence>
<gene>
    <name evidence="1" type="ORF">ALMOND_2B031209</name>
</gene>
<dbReference type="AlphaFoldDB" id="A0A5E4FZ47"/>
<dbReference type="Proteomes" id="UP000327085">
    <property type="component" value="Chromosome 3"/>
</dbReference>
<evidence type="ECO:0000313" key="2">
    <source>
        <dbReference type="Proteomes" id="UP000327085"/>
    </source>
</evidence>
<proteinExistence type="predicted"/>
<protein>
    <submittedName>
        <fullName evidence="1">PREDICTED: PRUPE_1G263200</fullName>
    </submittedName>
</protein>
<reference evidence="2" key="1">
    <citation type="journal article" date="2020" name="Plant J.">
        <title>Transposons played a major role in the diversification between the closely related almond and peach genomes: results from the almond genome sequence.</title>
        <authorList>
            <person name="Alioto T."/>
            <person name="Alexiou K.G."/>
            <person name="Bardil A."/>
            <person name="Barteri F."/>
            <person name="Castanera R."/>
            <person name="Cruz F."/>
            <person name="Dhingra A."/>
            <person name="Duval H."/>
            <person name="Fernandez I Marti A."/>
            <person name="Frias L."/>
            <person name="Galan B."/>
            <person name="Garcia J.L."/>
            <person name="Howad W."/>
            <person name="Gomez-Garrido J."/>
            <person name="Gut M."/>
            <person name="Julca I."/>
            <person name="Morata J."/>
            <person name="Puigdomenech P."/>
            <person name="Ribeca P."/>
            <person name="Rubio Cabetas M.J."/>
            <person name="Vlasova A."/>
            <person name="Wirthensohn M."/>
            <person name="Garcia-Mas J."/>
            <person name="Gabaldon T."/>
            <person name="Casacuberta J.M."/>
            <person name="Arus P."/>
        </authorList>
    </citation>
    <scope>NUCLEOTIDE SEQUENCE [LARGE SCALE GENOMIC DNA]</scope>
    <source>
        <strain evidence="2">cv. Texas</strain>
    </source>
</reference>
<dbReference type="InParanoid" id="A0A5E4FZ47"/>
<name>A0A5E4FZ47_PRUDU</name>
<dbReference type="EMBL" id="CABIKO010000255">
    <property type="protein sequence ID" value="VVA32638.1"/>
    <property type="molecule type" value="Genomic_DNA"/>
</dbReference>
<dbReference type="Gramene" id="VVA32638">
    <property type="protein sequence ID" value="VVA32638"/>
    <property type="gene ID" value="Prudul26B031209"/>
</dbReference>
<accession>A0A5E4FZ47</accession>
<evidence type="ECO:0000313" key="1">
    <source>
        <dbReference type="EMBL" id="VVA32638.1"/>
    </source>
</evidence>